<keyword evidence="5 6" id="KW-0472">Membrane</keyword>
<reference evidence="7 8" key="1">
    <citation type="submission" date="2019-01" db="EMBL/GenBank/DDBJ databases">
        <authorList>
            <person name="Brito A."/>
        </authorList>
    </citation>
    <scope>NUCLEOTIDE SEQUENCE [LARGE SCALE GENOMIC DNA]</scope>
    <source>
        <strain evidence="7">1</strain>
    </source>
</reference>
<evidence type="ECO:0000313" key="8">
    <source>
        <dbReference type="Proteomes" id="UP000320055"/>
    </source>
</evidence>
<keyword evidence="8" id="KW-1185">Reference proteome</keyword>
<name>A0A563VIV2_9CYAN</name>
<feature type="transmembrane region" description="Helical" evidence="6">
    <location>
        <begin position="285"/>
        <end position="304"/>
    </location>
</feature>
<evidence type="ECO:0000313" key="7">
    <source>
        <dbReference type="EMBL" id="VEP11368.1"/>
    </source>
</evidence>
<feature type="transmembrane region" description="Helical" evidence="6">
    <location>
        <begin position="6"/>
        <end position="26"/>
    </location>
</feature>
<sequence length="311" mass="35000">MKLQALLKRCIPIISILFFAVFLWILKQELGQYSFSDINASLSAVTKRKLNLAILLTIIGYFVISHYDKIVFLADEYPLKNRKILTTTFISYAVCNNLGFTLLIGGSIRYYFYNYYRVPKKTIAKTIAFSNLNFWLGLFAVGGITFMIHPVAIPQFLQIRFLTVRPLGSIFLILISIYLYCSYQKIALTFKGKTLVIPRLSISLAQIMVSALDWAIASAVLYVLLPTSSNLSYGAFFGIYLLAITAKVISNVPGGLGIFETVIIYFLPQPIIPTDALGSLLAYRGIYFLLPLFTSLILLGLYEIKKIINDK</sequence>
<evidence type="ECO:0000256" key="5">
    <source>
        <dbReference type="ARBA" id="ARBA00023136"/>
    </source>
</evidence>
<evidence type="ECO:0000256" key="4">
    <source>
        <dbReference type="ARBA" id="ARBA00022989"/>
    </source>
</evidence>
<feature type="transmembrane region" description="Helical" evidence="6">
    <location>
        <begin position="256"/>
        <end position="273"/>
    </location>
</feature>
<feature type="transmembrane region" description="Helical" evidence="6">
    <location>
        <begin position="231"/>
        <end position="249"/>
    </location>
</feature>
<feature type="transmembrane region" description="Helical" evidence="6">
    <location>
        <begin position="50"/>
        <end position="67"/>
    </location>
</feature>
<dbReference type="EMBL" id="CAACVJ010000004">
    <property type="protein sequence ID" value="VEP11368.1"/>
    <property type="molecule type" value="Genomic_DNA"/>
</dbReference>
<dbReference type="AlphaFoldDB" id="A0A563VIV2"/>
<feature type="transmembrane region" description="Helical" evidence="6">
    <location>
        <begin position="132"/>
        <end position="153"/>
    </location>
</feature>
<dbReference type="PANTHER" id="PTHR39087:SF2">
    <property type="entry name" value="UPF0104 MEMBRANE PROTEIN MJ1595"/>
    <property type="match status" value="1"/>
</dbReference>
<evidence type="ECO:0000256" key="3">
    <source>
        <dbReference type="ARBA" id="ARBA00022692"/>
    </source>
</evidence>
<evidence type="ECO:0000256" key="2">
    <source>
        <dbReference type="ARBA" id="ARBA00022475"/>
    </source>
</evidence>
<dbReference type="RefSeq" id="WP_144868686.1">
    <property type="nucleotide sequence ID" value="NZ_LR213857.1"/>
</dbReference>
<feature type="transmembrane region" description="Helical" evidence="6">
    <location>
        <begin position="159"/>
        <end position="181"/>
    </location>
</feature>
<dbReference type="Proteomes" id="UP000320055">
    <property type="component" value="Unassembled WGS sequence"/>
</dbReference>
<organism evidence="7 8">
    <name type="scientific">Hyella patelloides LEGE 07179</name>
    <dbReference type="NCBI Taxonomy" id="945734"/>
    <lineage>
        <taxon>Bacteria</taxon>
        <taxon>Bacillati</taxon>
        <taxon>Cyanobacteriota</taxon>
        <taxon>Cyanophyceae</taxon>
        <taxon>Pleurocapsales</taxon>
        <taxon>Hyellaceae</taxon>
        <taxon>Hyella</taxon>
    </lineage>
</organism>
<evidence type="ECO:0000256" key="1">
    <source>
        <dbReference type="ARBA" id="ARBA00004651"/>
    </source>
</evidence>
<keyword evidence="3 6" id="KW-0812">Transmembrane</keyword>
<feature type="transmembrane region" description="Helical" evidence="6">
    <location>
        <begin position="202"/>
        <end position="225"/>
    </location>
</feature>
<gene>
    <name evidence="7" type="ORF">H1P_1010014</name>
</gene>
<dbReference type="Pfam" id="PF03706">
    <property type="entry name" value="LPG_synthase_TM"/>
    <property type="match status" value="1"/>
</dbReference>
<dbReference type="OrthoDB" id="145485at2"/>
<feature type="transmembrane region" description="Helical" evidence="6">
    <location>
        <begin position="87"/>
        <end position="112"/>
    </location>
</feature>
<evidence type="ECO:0000256" key="6">
    <source>
        <dbReference type="SAM" id="Phobius"/>
    </source>
</evidence>
<dbReference type="PANTHER" id="PTHR39087">
    <property type="entry name" value="UPF0104 MEMBRANE PROTEIN MJ1595"/>
    <property type="match status" value="1"/>
</dbReference>
<proteinExistence type="predicted"/>
<comment type="subcellular location">
    <subcellularLocation>
        <location evidence="1">Cell membrane</location>
        <topology evidence="1">Multi-pass membrane protein</topology>
    </subcellularLocation>
</comment>
<dbReference type="InterPro" id="IPR022791">
    <property type="entry name" value="L-PG_synthase/AglD"/>
</dbReference>
<keyword evidence="2" id="KW-1003">Cell membrane</keyword>
<keyword evidence="4 6" id="KW-1133">Transmembrane helix</keyword>
<accession>A0A563VIV2</accession>
<protein>
    <submittedName>
        <fullName evidence="7">Uncharacterized protein</fullName>
    </submittedName>
</protein>